<name>A0A2V0P161_9CHLO</name>
<dbReference type="PROSITE" id="PS00584">
    <property type="entry name" value="PFKB_KINASES_2"/>
    <property type="match status" value="1"/>
</dbReference>
<evidence type="ECO:0000313" key="6">
    <source>
        <dbReference type="Proteomes" id="UP000247498"/>
    </source>
</evidence>
<feature type="signal peptide" evidence="3">
    <location>
        <begin position="1"/>
        <end position="25"/>
    </location>
</feature>
<dbReference type="InterPro" id="IPR011611">
    <property type="entry name" value="PfkB_dom"/>
</dbReference>
<keyword evidence="2" id="KW-0418">Kinase</keyword>
<dbReference type="InParanoid" id="A0A2V0P161"/>
<dbReference type="STRING" id="307507.A0A2V0P161"/>
<evidence type="ECO:0000259" key="4">
    <source>
        <dbReference type="Pfam" id="PF00294"/>
    </source>
</evidence>
<feature type="domain" description="Carbohydrate kinase PfkB" evidence="4">
    <location>
        <begin position="228"/>
        <end position="308"/>
    </location>
</feature>
<accession>A0A2V0P161</accession>
<evidence type="ECO:0000256" key="1">
    <source>
        <dbReference type="ARBA" id="ARBA00022679"/>
    </source>
</evidence>
<dbReference type="OrthoDB" id="415590at2759"/>
<dbReference type="Pfam" id="PF00294">
    <property type="entry name" value="PfkB"/>
    <property type="match status" value="1"/>
</dbReference>
<evidence type="ECO:0000256" key="3">
    <source>
        <dbReference type="SAM" id="SignalP"/>
    </source>
</evidence>
<sequence length="376" mass="39227">MDAASESRRARRAIAWTALASLVAALALEYSRPDLLIVGPITVDIVDNDTPTGGSVSYAAVAARALGARGCVVTVSGPQRAQQLDVFDGHALTVLPSNVTLTFAHTYRWWGSHRKLQVTANPQVTLTRSQVPLWCRRARAVLLGPLTLHDVDAASFTRADGLLGRLLYPPSSQIVGLMAQGFQRALGPEGEVMPLEEPSQQLLAGLGPGVTLFLSDVETDAWPVGAVQAVAARTARMLVTLGDKGAHEYEPGAAAPRHIVPIKINAVDTNGAGDTFAAAYTIAQLLGDPDPGAAATWAASRAVLQPQSCKPHCAPALVPGGRAAPITRADRLRLSAAALLRRAGLPAAARALAARDGLRLAVDTALGALGVRAQSF</sequence>
<dbReference type="Proteomes" id="UP000247498">
    <property type="component" value="Unassembled WGS sequence"/>
</dbReference>
<keyword evidence="3" id="KW-0732">Signal</keyword>
<feature type="chain" id="PRO_5016019931" description="Carbohydrate kinase PfkB domain-containing protein" evidence="3">
    <location>
        <begin position="26"/>
        <end position="376"/>
    </location>
</feature>
<keyword evidence="1" id="KW-0808">Transferase</keyword>
<dbReference type="InterPro" id="IPR029056">
    <property type="entry name" value="Ribokinase-like"/>
</dbReference>
<dbReference type="GO" id="GO:0016301">
    <property type="term" value="F:kinase activity"/>
    <property type="evidence" value="ECO:0007669"/>
    <property type="project" value="UniProtKB-KW"/>
</dbReference>
<dbReference type="InterPro" id="IPR002173">
    <property type="entry name" value="Carboh/pur_kinase_PfkB_CS"/>
</dbReference>
<dbReference type="EMBL" id="BDRX01000034">
    <property type="protein sequence ID" value="GBF92662.1"/>
    <property type="molecule type" value="Genomic_DNA"/>
</dbReference>
<reference evidence="5 6" key="1">
    <citation type="journal article" date="2018" name="Sci. Rep.">
        <title>Raphidocelis subcapitata (=Pseudokirchneriella subcapitata) provides an insight into genome evolution and environmental adaptations in the Sphaeropleales.</title>
        <authorList>
            <person name="Suzuki S."/>
            <person name="Yamaguchi H."/>
            <person name="Nakajima N."/>
            <person name="Kawachi M."/>
        </authorList>
    </citation>
    <scope>NUCLEOTIDE SEQUENCE [LARGE SCALE GENOMIC DNA]</scope>
    <source>
        <strain evidence="5 6">NIES-35</strain>
    </source>
</reference>
<dbReference type="AlphaFoldDB" id="A0A2V0P161"/>
<comment type="caution">
    <text evidence="5">The sequence shown here is derived from an EMBL/GenBank/DDBJ whole genome shotgun (WGS) entry which is preliminary data.</text>
</comment>
<gene>
    <name evidence="5" type="ORF">Rsub_05031</name>
</gene>
<organism evidence="5 6">
    <name type="scientific">Raphidocelis subcapitata</name>
    <dbReference type="NCBI Taxonomy" id="307507"/>
    <lineage>
        <taxon>Eukaryota</taxon>
        <taxon>Viridiplantae</taxon>
        <taxon>Chlorophyta</taxon>
        <taxon>core chlorophytes</taxon>
        <taxon>Chlorophyceae</taxon>
        <taxon>CS clade</taxon>
        <taxon>Sphaeropleales</taxon>
        <taxon>Selenastraceae</taxon>
        <taxon>Raphidocelis</taxon>
    </lineage>
</organism>
<evidence type="ECO:0000313" key="5">
    <source>
        <dbReference type="EMBL" id="GBF92662.1"/>
    </source>
</evidence>
<proteinExistence type="predicted"/>
<evidence type="ECO:0000256" key="2">
    <source>
        <dbReference type="ARBA" id="ARBA00022777"/>
    </source>
</evidence>
<dbReference type="SUPFAM" id="SSF53613">
    <property type="entry name" value="Ribokinase-like"/>
    <property type="match status" value="1"/>
</dbReference>
<keyword evidence="6" id="KW-1185">Reference proteome</keyword>
<protein>
    <recommendedName>
        <fullName evidence="4">Carbohydrate kinase PfkB domain-containing protein</fullName>
    </recommendedName>
</protein>
<dbReference type="Gene3D" id="3.40.1190.20">
    <property type="match status" value="1"/>
</dbReference>